<dbReference type="Pfam" id="PF00903">
    <property type="entry name" value="Glyoxalase"/>
    <property type="match status" value="2"/>
</dbReference>
<dbReference type="Gene3D" id="3.10.180.10">
    <property type="entry name" value="2,3-Dihydroxybiphenyl 1,2-Dioxygenase, domain 1"/>
    <property type="match status" value="2"/>
</dbReference>
<dbReference type="Proteomes" id="UP001143463">
    <property type="component" value="Unassembled WGS sequence"/>
</dbReference>
<gene>
    <name evidence="3" type="ORF">GCM10017577_13840</name>
</gene>
<dbReference type="PANTHER" id="PTHR33993">
    <property type="entry name" value="GLYOXALASE-RELATED"/>
    <property type="match status" value="1"/>
</dbReference>
<dbReference type="InterPro" id="IPR052164">
    <property type="entry name" value="Anthracycline_SecMetBiosynth"/>
</dbReference>
<dbReference type="SUPFAM" id="SSF54593">
    <property type="entry name" value="Glyoxalase/Bleomycin resistance protein/Dihydroxybiphenyl dioxygenase"/>
    <property type="match status" value="1"/>
</dbReference>
<organism evidence="3 4">
    <name type="scientific">Pseudonocardia halophobica</name>
    <dbReference type="NCBI Taxonomy" id="29401"/>
    <lineage>
        <taxon>Bacteria</taxon>
        <taxon>Bacillati</taxon>
        <taxon>Actinomycetota</taxon>
        <taxon>Actinomycetes</taxon>
        <taxon>Pseudonocardiales</taxon>
        <taxon>Pseudonocardiaceae</taxon>
        <taxon>Pseudonocardia</taxon>
    </lineage>
</organism>
<comment type="caution">
    <text evidence="3">The sequence shown here is derived from an EMBL/GenBank/DDBJ whole genome shotgun (WGS) entry which is preliminary data.</text>
</comment>
<accession>A0A9W6NUW9</accession>
<evidence type="ECO:0000313" key="3">
    <source>
        <dbReference type="EMBL" id="GLL10244.1"/>
    </source>
</evidence>
<sequence>MTAHPAHGQLGYLQLPTRDLGRSIAFYEAVFGWTGEPQHGSFHAPGLGGQWSTDLAPATGAGPVLWLCVDDLHPALSRVVAHGGRVHGRPRLDQGARWLAEVDDPDGTRLGLVAPVRTARAQPLLAVRDVEVSSAWYQRVLGLVSDHGGPEYERLLADGVLVLQLHRHDVTHHHGPVVAEPDAPLGNGVLVWFGEVTDFDGVVERAAAAGAPVVRPPHRNPPEGGGNGPSHREIWFRDPDGYTVVVGSPDGEVWE</sequence>
<reference evidence="3" key="1">
    <citation type="journal article" date="2014" name="Int. J. Syst. Evol. Microbiol.">
        <title>Complete genome sequence of Corynebacterium casei LMG S-19264T (=DSM 44701T), isolated from a smear-ripened cheese.</title>
        <authorList>
            <consortium name="US DOE Joint Genome Institute (JGI-PGF)"/>
            <person name="Walter F."/>
            <person name="Albersmeier A."/>
            <person name="Kalinowski J."/>
            <person name="Ruckert C."/>
        </authorList>
    </citation>
    <scope>NUCLEOTIDE SEQUENCE</scope>
    <source>
        <strain evidence="3">VKM Ac-1069</strain>
    </source>
</reference>
<dbReference type="EMBL" id="BSFQ01000004">
    <property type="protein sequence ID" value="GLL10244.1"/>
    <property type="molecule type" value="Genomic_DNA"/>
</dbReference>
<evidence type="ECO:0000313" key="4">
    <source>
        <dbReference type="Proteomes" id="UP001143463"/>
    </source>
</evidence>
<feature type="domain" description="VOC" evidence="2">
    <location>
        <begin position="119"/>
        <end position="249"/>
    </location>
</feature>
<dbReference type="RefSeq" id="WP_081923735.1">
    <property type="nucleotide sequence ID" value="NZ_BAAAUZ010000004.1"/>
</dbReference>
<protein>
    <recommendedName>
        <fullName evidence="2">VOC domain-containing protein</fullName>
    </recommendedName>
</protein>
<dbReference type="AlphaFoldDB" id="A0A9W6NUW9"/>
<dbReference type="InterPro" id="IPR029068">
    <property type="entry name" value="Glyas_Bleomycin-R_OHBP_Dase"/>
</dbReference>
<feature type="region of interest" description="Disordered" evidence="1">
    <location>
        <begin position="213"/>
        <end position="233"/>
    </location>
</feature>
<evidence type="ECO:0000256" key="1">
    <source>
        <dbReference type="SAM" id="MobiDB-lite"/>
    </source>
</evidence>
<name>A0A9W6NUW9_9PSEU</name>
<dbReference type="PROSITE" id="PS51819">
    <property type="entry name" value="VOC"/>
    <property type="match status" value="2"/>
</dbReference>
<feature type="domain" description="VOC" evidence="2">
    <location>
        <begin position="9"/>
        <end position="115"/>
    </location>
</feature>
<reference evidence="3" key="2">
    <citation type="submission" date="2023-01" db="EMBL/GenBank/DDBJ databases">
        <authorList>
            <person name="Sun Q."/>
            <person name="Evtushenko L."/>
        </authorList>
    </citation>
    <scope>NUCLEOTIDE SEQUENCE</scope>
    <source>
        <strain evidence="3">VKM Ac-1069</strain>
    </source>
</reference>
<dbReference type="InterPro" id="IPR037523">
    <property type="entry name" value="VOC_core"/>
</dbReference>
<proteinExistence type="predicted"/>
<evidence type="ECO:0000259" key="2">
    <source>
        <dbReference type="PROSITE" id="PS51819"/>
    </source>
</evidence>
<dbReference type="InterPro" id="IPR004360">
    <property type="entry name" value="Glyas_Fos-R_dOase_dom"/>
</dbReference>
<keyword evidence="4" id="KW-1185">Reference proteome</keyword>